<evidence type="ECO:0000256" key="8">
    <source>
        <dbReference type="HAMAP-Rule" id="MF_00912"/>
    </source>
</evidence>
<comment type="caution">
    <text evidence="11">The sequence shown here is derived from an EMBL/GenBank/DDBJ whole genome shotgun (WGS) entry which is preliminary data.</text>
</comment>
<gene>
    <name evidence="8" type="primary">divIB</name>
    <name evidence="11" type="ORF">CBF28_01335</name>
</gene>
<dbReference type="HAMAP" id="MF_00912">
    <property type="entry name" value="DivIB"/>
    <property type="match status" value="1"/>
</dbReference>
<keyword evidence="5 8" id="KW-1133">Transmembrane helix</keyword>
<feature type="compositionally biased region" description="Basic and acidic residues" evidence="9">
    <location>
        <begin position="1"/>
        <end position="15"/>
    </location>
</feature>
<accession>A0A430B967</accession>
<evidence type="ECO:0000256" key="7">
    <source>
        <dbReference type="ARBA" id="ARBA00023306"/>
    </source>
</evidence>
<dbReference type="GO" id="GO:0032153">
    <property type="term" value="C:cell division site"/>
    <property type="evidence" value="ECO:0007669"/>
    <property type="project" value="UniProtKB-UniRule"/>
</dbReference>
<proteinExistence type="inferred from homology"/>
<dbReference type="AlphaFoldDB" id="A0A430B967"/>
<protein>
    <recommendedName>
        <fullName evidence="8">Cell division protein DivIB</fullName>
    </recommendedName>
</protein>
<evidence type="ECO:0000256" key="2">
    <source>
        <dbReference type="ARBA" id="ARBA00022475"/>
    </source>
</evidence>
<dbReference type="GO" id="GO:0043093">
    <property type="term" value="P:FtsZ-dependent cytokinesis"/>
    <property type="evidence" value="ECO:0007669"/>
    <property type="project" value="UniProtKB-UniRule"/>
</dbReference>
<evidence type="ECO:0000259" key="10">
    <source>
        <dbReference type="PROSITE" id="PS51779"/>
    </source>
</evidence>
<dbReference type="InterPro" id="IPR034746">
    <property type="entry name" value="POTRA"/>
</dbReference>
<feature type="region of interest" description="Disordered" evidence="9">
    <location>
        <begin position="1"/>
        <end position="51"/>
    </location>
</feature>
<dbReference type="OrthoDB" id="1819027at2"/>
<evidence type="ECO:0000313" key="11">
    <source>
        <dbReference type="EMBL" id="RSU16859.1"/>
    </source>
</evidence>
<organism evidence="11 12">
    <name type="scientific">Vagococcus carniphilus</name>
    <dbReference type="NCBI Taxonomy" id="218144"/>
    <lineage>
        <taxon>Bacteria</taxon>
        <taxon>Bacillati</taxon>
        <taxon>Bacillota</taxon>
        <taxon>Bacilli</taxon>
        <taxon>Lactobacillales</taxon>
        <taxon>Enterococcaceae</taxon>
        <taxon>Vagococcus</taxon>
    </lineage>
</organism>
<keyword evidence="7 8" id="KW-0131">Cell cycle</keyword>
<evidence type="ECO:0000256" key="1">
    <source>
        <dbReference type="ARBA" id="ARBA00004370"/>
    </source>
</evidence>
<feature type="domain" description="POTRA" evidence="10">
    <location>
        <begin position="99"/>
        <end position="170"/>
    </location>
</feature>
<keyword evidence="2 8" id="KW-1003">Cell membrane</keyword>
<dbReference type="GeneID" id="95579783"/>
<comment type="subcellular location">
    <subcellularLocation>
        <location evidence="8">Cell membrane</location>
        <topology evidence="8">Single-pass type II membrane protein</topology>
    </subcellularLocation>
    <subcellularLocation>
        <location evidence="1">Membrane</location>
    </subcellularLocation>
    <text evidence="8">Localizes to the division septum.</text>
</comment>
<keyword evidence="3 8" id="KW-0132">Cell division</keyword>
<sequence length="320" mass="36121">MTDKDNEKKENKKQDQLMLTTQDEEKTTENMNQRIENNSGIGSTELDNGTSEEKEKFSFSALKYSQTPKEKELFKRLSFILSILAIGIFITLYFISPFSKVDQIILSGVKKSNADEIVASSKIKSDKSLWEQYFKKSELSAAIVKENPRVETANISLEGLNNLKITVKEYATIGYVKNGNDNFEVLSNGKILKEPVQDMGKELPLLVNFKEGENLSEFLEAYQKFDDKTKNNIENIESLATKTNPFRIKFKMRDGNEVIGLSTTIADKMAFYDKIASEMKDKGVIDMEAGTSGVFSYPFKKTESTETSESSSLEQADIVQ</sequence>
<keyword evidence="12" id="KW-1185">Reference proteome</keyword>
<evidence type="ECO:0000256" key="4">
    <source>
        <dbReference type="ARBA" id="ARBA00022692"/>
    </source>
</evidence>
<feature type="transmembrane region" description="Helical" evidence="8">
    <location>
        <begin position="77"/>
        <end position="95"/>
    </location>
</feature>
<dbReference type="InterPro" id="IPR050487">
    <property type="entry name" value="FtsQ_DivIB"/>
</dbReference>
<dbReference type="GO" id="GO:0005886">
    <property type="term" value="C:plasma membrane"/>
    <property type="evidence" value="ECO:0007669"/>
    <property type="project" value="UniProtKB-SubCell"/>
</dbReference>
<evidence type="ECO:0000256" key="3">
    <source>
        <dbReference type="ARBA" id="ARBA00022618"/>
    </source>
</evidence>
<dbReference type="PANTHER" id="PTHR37820:SF1">
    <property type="entry name" value="CELL DIVISION PROTEIN FTSQ"/>
    <property type="match status" value="1"/>
</dbReference>
<dbReference type="Pfam" id="PF08478">
    <property type="entry name" value="POTRA_1"/>
    <property type="match status" value="1"/>
</dbReference>
<comment type="similarity">
    <text evidence="8">Belongs to the FtsQ/DivIB family. DivIB subfamily.</text>
</comment>
<dbReference type="InterPro" id="IPR013685">
    <property type="entry name" value="POTRA_FtsQ_type"/>
</dbReference>
<dbReference type="Proteomes" id="UP000288028">
    <property type="component" value="Unassembled WGS sequence"/>
</dbReference>
<dbReference type="PROSITE" id="PS51779">
    <property type="entry name" value="POTRA"/>
    <property type="match status" value="1"/>
</dbReference>
<evidence type="ECO:0000256" key="6">
    <source>
        <dbReference type="ARBA" id="ARBA00023136"/>
    </source>
</evidence>
<keyword evidence="6 8" id="KW-0472">Membrane</keyword>
<evidence type="ECO:0000256" key="5">
    <source>
        <dbReference type="ARBA" id="ARBA00022989"/>
    </source>
</evidence>
<evidence type="ECO:0000256" key="9">
    <source>
        <dbReference type="SAM" id="MobiDB-lite"/>
    </source>
</evidence>
<dbReference type="Pfam" id="PF03799">
    <property type="entry name" value="FtsQ_DivIB_C"/>
    <property type="match status" value="1"/>
</dbReference>
<evidence type="ECO:0000313" key="12">
    <source>
        <dbReference type="Proteomes" id="UP000288028"/>
    </source>
</evidence>
<reference evidence="11 12" key="1">
    <citation type="submission" date="2017-05" db="EMBL/GenBank/DDBJ databases">
        <title>Vagococcus spp. assemblies.</title>
        <authorList>
            <person name="Gulvik C.A."/>
        </authorList>
    </citation>
    <scope>NUCLEOTIDE SEQUENCE [LARGE SCALE GENOMIC DNA]</scope>
    <source>
        <strain evidence="11 12">SS1714</strain>
    </source>
</reference>
<keyword evidence="4 8" id="KW-0812">Transmembrane</keyword>
<dbReference type="PANTHER" id="PTHR37820">
    <property type="entry name" value="CELL DIVISION PROTEIN DIVIB"/>
    <property type="match status" value="1"/>
</dbReference>
<dbReference type="InterPro" id="IPR005548">
    <property type="entry name" value="Cell_div_FtsQ/DivIB_C"/>
</dbReference>
<dbReference type="RefSeq" id="WP_126791104.1">
    <property type="nucleotide sequence ID" value="NZ_CP060720.1"/>
</dbReference>
<dbReference type="EMBL" id="NGKB01000001">
    <property type="protein sequence ID" value="RSU16859.1"/>
    <property type="molecule type" value="Genomic_DNA"/>
</dbReference>
<name>A0A430B967_9ENTE</name>
<feature type="compositionally biased region" description="Polar residues" evidence="9">
    <location>
        <begin position="29"/>
        <end position="49"/>
    </location>
</feature>
<dbReference type="Gene3D" id="3.40.50.10960">
    <property type="match status" value="1"/>
</dbReference>
<comment type="function">
    <text evidence="8">Cell division protein that may be involved in stabilizing or promoting the assembly of the division complex.</text>
</comment>
<dbReference type="InterPro" id="IPR026580">
    <property type="entry name" value="DivIB"/>
</dbReference>